<dbReference type="Proteomes" id="UP001596422">
    <property type="component" value="Unassembled WGS sequence"/>
</dbReference>
<evidence type="ECO:0000313" key="3">
    <source>
        <dbReference type="Proteomes" id="UP001596422"/>
    </source>
</evidence>
<accession>A0ABW2A5J8</accession>
<comment type="caution">
    <text evidence="2">The sequence shown here is derived from an EMBL/GenBank/DDBJ whole genome shotgun (WGS) entry which is preliminary data.</text>
</comment>
<name>A0ABW2A5J8_9GAMM</name>
<gene>
    <name evidence="2" type="ORF">ACFQDL_24100</name>
</gene>
<dbReference type="PANTHER" id="PTHR30388">
    <property type="entry name" value="ALDEHYDE OXIDOREDUCTASE MOLYBDENUM COFACTOR ASSEMBLY PROTEIN"/>
    <property type="match status" value="1"/>
</dbReference>
<dbReference type="EMBL" id="JBHSWE010000001">
    <property type="protein sequence ID" value="MFC6672815.1"/>
    <property type="molecule type" value="Genomic_DNA"/>
</dbReference>
<dbReference type="Pfam" id="PF13478">
    <property type="entry name" value="XdhC_C"/>
    <property type="match status" value="1"/>
</dbReference>
<dbReference type="InterPro" id="IPR052698">
    <property type="entry name" value="MoCofactor_Util/Proc"/>
</dbReference>
<evidence type="ECO:0000313" key="2">
    <source>
        <dbReference type="EMBL" id="MFC6672815.1"/>
    </source>
</evidence>
<keyword evidence="3" id="KW-1185">Reference proteome</keyword>
<proteinExistence type="predicted"/>
<evidence type="ECO:0000259" key="1">
    <source>
        <dbReference type="Pfam" id="PF13478"/>
    </source>
</evidence>
<dbReference type="InterPro" id="IPR027051">
    <property type="entry name" value="XdhC_Rossmann_dom"/>
</dbReference>
<organism evidence="2 3">
    <name type="scientific">Marinobacterium aestuariivivens</name>
    <dbReference type="NCBI Taxonomy" id="1698799"/>
    <lineage>
        <taxon>Bacteria</taxon>
        <taxon>Pseudomonadati</taxon>
        <taxon>Pseudomonadota</taxon>
        <taxon>Gammaproteobacteria</taxon>
        <taxon>Oceanospirillales</taxon>
        <taxon>Oceanospirillaceae</taxon>
        <taxon>Marinobacterium</taxon>
    </lineage>
</organism>
<dbReference type="PANTHER" id="PTHR30388:SF4">
    <property type="entry name" value="MOLYBDENUM COFACTOR INSERTION CHAPERONE PAOD"/>
    <property type="match status" value="1"/>
</dbReference>
<dbReference type="RefSeq" id="WP_379911233.1">
    <property type="nucleotide sequence ID" value="NZ_JBHSWE010000001.1"/>
</dbReference>
<reference evidence="3" key="1">
    <citation type="journal article" date="2019" name="Int. J. Syst. Evol. Microbiol.">
        <title>The Global Catalogue of Microorganisms (GCM) 10K type strain sequencing project: providing services to taxonomists for standard genome sequencing and annotation.</title>
        <authorList>
            <consortium name="The Broad Institute Genomics Platform"/>
            <consortium name="The Broad Institute Genome Sequencing Center for Infectious Disease"/>
            <person name="Wu L."/>
            <person name="Ma J."/>
        </authorList>
    </citation>
    <scope>NUCLEOTIDE SEQUENCE [LARGE SCALE GENOMIC DNA]</scope>
    <source>
        <strain evidence="3">NBRC 111756</strain>
    </source>
</reference>
<sequence length="190" mass="20648">MPRPEMGRSARPATLIREGDQQWLKTAIIPPPHLLLIGGGLDARPLVAMAHELGWQTSLWDPRPANARREHFMQAGLILDETVEALATYSQEQPVDAAVLMTHNIPLDAAALKSLQRAPLRYLALLGPASRRARVLEEAGLSEKTLDLPLAGPAGLDIGGELPESIALSILSECHAVLFQHSARPLNRSF</sequence>
<protein>
    <submittedName>
        <fullName evidence="2">XdhC family protein</fullName>
    </submittedName>
</protein>
<dbReference type="Gene3D" id="3.40.50.720">
    <property type="entry name" value="NAD(P)-binding Rossmann-like Domain"/>
    <property type="match status" value="1"/>
</dbReference>
<feature type="domain" description="XdhC Rossmann" evidence="1">
    <location>
        <begin position="34"/>
        <end position="174"/>
    </location>
</feature>